<comment type="catalytic activity">
    <reaction evidence="1">
        <text>4-hydroxy-4-methyl-2-oxoglutarate = 2 pyruvate</text>
        <dbReference type="Rhea" id="RHEA:22748"/>
        <dbReference type="ChEBI" id="CHEBI:15361"/>
        <dbReference type="ChEBI" id="CHEBI:58276"/>
        <dbReference type="EC" id="4.1.3.17"/>
    </reaction>
</comment>
<gene>
    <name evidence="14" type="ORF">GCM10017771_89740</name>
</gene>
<comment type="cofactor">
    <cofactor evidence="2">
        <name>a divalent metal cation</name>
        <dbReference type="ChEBI" id="CHEBI:60240"/>
    </cofactor>
</comment>
<evidence type="ECO:0000256" key="12">
    <source>
        <dbReference type="ARBA" id="ARBA00047973"/>
    </source>
</evidence>
<dbReference type="RefSeq" id="WP_189788172.1">
    <property type="nucleotide sequence ID" value="NZ_BNAT01000064.1"/>
</dbReference>
<evidence type="ECO:0000256" key="9">
    <source>
        <dbReference type="ARBA" id="ARBA00029596"/>
    </source>
</evidence>
<dbReference type="PANTHER" id="PTHR33254">
    <property type="entry name" value="4-HYDROXY-4-METHYL-2-OXOGLUTARATE ALDOLASE 3-RELATED"/>
    <property type="match status" value="1"/>
</dbReference>
<evidence type="ECO:0000313" key="14">
    <source>
        <dbReference type="EMBL" id="GHE66162.1"/>
    </source>
</evidence>
<feature type="binding site" evidence="13">
    <location>
        <position position="113"/>
    </location>
    <ligand>
        <name>substrate</name>
    </ligand>
</feature>
<evidence type="ECO:0000256" key="8">
    <source>
        <dbReference type="ARBA" id="ARBA00025046"/>
    </source>
</evidence>
<reference evidence="14" key="1">
    <citation type="journal article" date="2014" name="Int. J. Syst. Evol. Microbiol.">
        <title>Complete genome sequence of Corynebacterium casei LMG S-19264T (=DSM 44701T), isolated from a smear-ripened cheese.</title>
        <authorList>
            <consortium name="US DOE Joint Genome Institute (JGI-PGF)"/>
            <person name="Walter F."/>
            <person name="Albersmeier A."/>
            <person name="Kalinowski J."/>
            <person name="Ruckert C."/>
        </authorList>
    </citation>
    <scope>NUCLEOTIDE SEQUENCE</scope>
    <source>
        <strain evidence="14">CGMCC 4.7403</strain>
    </source>
</reference>
<dbReference type="GO" id="GO:0008948">
    <property type="term" value="F:oxaloacetate decarboxylase activity"/>
    <property type="evidence" value="ECO:0007669"/>
    <property type="project" value="UniProtKB-EC"/>
</dbReference>
<comment type="function">
    <text evidence="8">Catalyzes the aldol cleavage of 4-hydroxy-4-methyl-2-oxoglutarate (HMG) into 2 molecules of pyruvate. Also contains a secondary oxaloacetate (OAA) decarboxylase activity due to the common pyruvate enolate transition state formed following C-C bond cleavage in the retro-aldol and decarboxylation reactions.</text>
</comment>
<dbReference type="CDD" id="cd16841">
    <property type="entry name" value="RraA_family"/>
    <property type="match status" value="1"/>
</dbReference>
<dbReference type="InterPro" id="IPR036704">
    <property type="entry name" value="RraA/RraA-like_sf"/>
</dbReference>
<evidence type="ECO:0000256" key="7">
    <source>
        <dbReference type="ARBA" id="ARBA00016549"/>
    </source>
</evidence>
<name>A0A919DQL4_9ACTN</name>
<sequence length="219" mass="22209">MSEVDRLRALDTCAVSDALDRHGIHGVVRGLRPWAAPGTVAGRAVTVLLGPPAEGAATATRHLGTAAVDASGPGQVVVVAHQGRTDCAGWGGLLSRAAAARGIEGVIVHGAARDLAEAAEAGLPVYAVTPTPVTARTRAVEHSWDEPVQLDDVTVHPGDLVLADGGGVVVVPAARAKEVLATAERIAATEAAMAQAIEGGARVSDVMGKSYEELTDGHH</sequence>
<dbReference type="Pfam" id="PF03737">
    <property type="entry name" value="RraA-like"/>
    <property type="match status" value="1"/>
</dbReference>
<dbReference type="SUPFAM" id="SSF89562">
    <property type="entry name" value="RraA-like"/>
    <property type="match status" value="1"/>
</dbReference>
<evidence type="ECO:0000256" key="11">
    <source>
        <dbReference type="ARBA" id="ARBA00032305"/>
    </source>
</evidence>
<comment type="catalytic activity">
    <reaction evidence="12">
        <text>oxaloacetate + H(+) = pyruvate + CO2</text>
        <dbReference type="Rhea" id="RHEA:15641"/>
        <dbReference type="ChEBI" id="CHEBI:15361"/>
        <dbReference type="ChEBI" id="CHEBI:15378"/>
        <dbReference type="ChEBI" id="CHEBI:16452"/>
        <dbReference type="ChEBI" id="CHEBI:16526"/>
        <dbReference type="EC" id="4.1.1.112"/>
    </reaction>
</comment>
<dbReference type="Proteomes" id="UP000603227">
    <property type="component" value="Unassembled WGS sequence"/>
</dbReference>
<organism evidence="14 15">
    <name type="scientific">Streptomyces capitiformicae</name>
    <dbReference type="NCBI Taxonomy" id="2014920"/>
    <lineage>
        <taxon>Bacteria</taxon>
        <taxon>Bacillati</taxon>
        <taxon>Actinomycetota</taxon>
        <taxon>Actinomycetes</taxon>
        <taxon>Kitasatosporales</taxon>
        <taxon>Streptomycetaceae</taxon>
        <taxon>Streptomyces</taxon>
    </lineage>
</organism>
<dbReference type="InterPro" id="IPR005493">
    <property type="entry name" value="RraA/RraA-like"/>
</dbReference>
<keyword evidence="13" id="KW-0460">Magnesium</keyword>
<proteinExistence type="inferred from homology"/>
<feature type="binding site" evidence="13">
    <location>
        <begin position="91"/>
        <end position="94"/>
    </location>
    <ligand>
        <name>substrate</name>
    </ligand>
</feature>
<keyword evidence="13" id="KW-0479">Metal-binding</keyword>
<dbReference type="AlphaFoldDB" id="A0A919DQL4"/>
<comment type="similarity">
    <text evidence="3">Belongs to the class II aldolase/RraA-like family.</text>
</comment>
<comment type="caution">
    <text evidence="14">The sequence shown here is derived from an EMBL/GenBank/DDBJ whole genome shotgun (WGS) entry which is preliminary data.</text>
</comment>
<comment type="cofactor">
    <cofactor evidence="13">
        <name>Mg(2+)</name>
        <dbReference type="ChEBI" id="CHEBI:18420"/>
    </cofactor>
</comment>
<evidence type="ECO:0000256" key="1">
    <source>
        <dbReference type="ARBA" id="ARBA00001342"/>
    </source>
</evidence>
<evidence type="ECO:0000256" key="10">
    <source>
        <dbReference type="ARBA" id="ARBA00030169"/>
    </source>
</evidence>
<dbReference type="Gene3D" id="3.50.30.40">
    <property type="entry name" value="Ribonuclease E inhibitor RraA/RraA-like"/>
    <property type="match status" value="1"/>
</dbReference>
<dbReference type="GO" id="GO:0047443">
    <property type="term" value="F:4-hydroxy-4-methyl-2-oxoglutarate aldolase activity"/>
    <property type="evidence" value="ECO:0007669"/>
    <property type="project" value="UniProtKB-EC"/>
</dbReference>
<dbReference type="EC" id="4.1.1.112" evidence="6"/>
<evidence type="ECO:0000256" key="13">
    <source>
        <dbReference type="PIRSR" id="PIRSR605493-1"/>
    </source>
</evidence>
<evidence type="ECO:0000256" key="6">
    <source>
        <dbReference type="ARBA" id="ARBA00012947"/>
    </source>
</evidence>
<dbReference type="PANTHER" id="PTHR33254:SF4">
    <property type="entry name" value="4-HYDROXY-4-METHYL-2-OXOGLUTARATE ALDOLASE 3-RELATED"/>
    <property type="match status" value="1"/>
</dbReference>
<evidence type="ECO:0000256" key="4">
    <source>
        <dbReference type="ARBA" id="ARBA00011233"/>
    </source>
</evidence>
<evidence type="ECO:0000256" key="5">
    <source>
        <dbReference type="ARBA" id="ARBA00012213"/>
    </source>
</evidence>
<protein>
    <recommendedName>
        <fullName evidence="7">Putative 4-hydroxy-4-methyl-2-oxoglutarate aldolase</fullName>
        <ecNumber evidence="6">4.1.1.112</ecNumber>
        <ecNumber evidence="5">4.1.3.17</ecNumber>
    </recommendedName>
    <alternativeName>
        <fullName evidence="11">Oxaloacetate decarboxylase</fullName>
    </alternativeName>
    <alternativeName>
        <fullName evidence="9">Regulator of ribonuclease activity homolog</fullName>
    </alternativeName>
    <alternativeName>
        <fullName evidence="10">RraA-like protein</fullName>
    </alternativeName>
</protein>
<dbReference type="GO" id="GO:0046872">
    <property type="term" value="F:metal ion binding"/>
    <property type="evidence" value="ECO:0007669"/>
    <property type="project" value="UniProtKB-KW"/>
</dbReference>
<dbReference type="EC" id="4.1.3.17" evidence="5"/>
<evidence type="ECO:0000256" key="3">
    <source>
        <dbReference type="ARBA" id="ARBA00008621"/>
    </source>
</evidence>
<feature type="binding site" evidence="13">
    <location>
        <position position="114"/>
    </location>
    <ligand>
        <name>Mg(2+)</name>
        <dbReference type="ChEBI" id="CHEBI:18420"/>
    </ligand>
</feature>
<comment type="subunit">
    <text evidence="4">Homotrimer.</text>
</comment>
<dbReference type="EMBL" id="BNAT01000064">
    <property type="protein sequence ID" value="GHE66162.1"/>
    <property type="molecule type" value="Genomic_DNA"/>
</dbReference>
<reference evidence="14" key="2">
    <citation type="submission" date="2020-09" db="EMBL/GenBank/DDBJ databases">
        <authorList>
            <person name="Sun Q."/>
            <person name="Zhou Y."/>
        </authorList>
    </citation>
    <scope>NUCLEOTIDE SEQUENCE</scope>
    <source>
        <strain evidence="14">CGMCC 4.7403</strain>
    </source>
</reference>
<keyword evidence="15" id="KW-1185">Reference proteome</keyword>
<evidence type="ECO:0000313" key="15">
    <source>
        <dbReference type="Proteomes" id="UP000603227"/>
    </source>
</evidence>
<accession>A0A919DQL4</accession>
<evidence type="ECO:0000256" key="2">
    <source>
        <dbReference type="ARBA" id="ARBA00001968"/>
    </source>
</evidence>